<dbReference type="PANTHER" id="PTHR30251:SF4">
    <property type="entry name" value="SLR1668 PROTEIN"/>
    <property type="match status" value="1"/>
</dbReference>
<dbReference type="AlphaFoldDB" id="A0A4V1N1I2"/>
<dbReference type="OrthoDB" id="511700at2"/>
<feature type="chain" id="PRO_5020394660" evidence="1">
    <location>
        <begin position="24"/>
        <end position="238"/>
    </location>
</feature>
<evidence type="ECO:0000313" key="3">
    <source>
        <dbReference type="EMBL" id="RXR08388.1"/>
    </source>
</evidence>
<dbReference type="Gene3D" id="2.60.40.10">
    <property type="entry name" value="Immunoglobulins"/>
    <property type="match status" value="1"/>
</dbReference>
<sequence length="238" mass="26016">MHRRSRVRLSALLLGAALAQAQAAGVRVAPITVNIPAEGDQASVWLSNGQAEPWHAEARLYRWRQHQGRDLLEPATDVVLSPRWLEIPANGHQLVRLVRTTAAPDQTEGAYRLVVEERSDPQVVGRRLIRYSAPVFALPTTALPALPTLETRVEENAEGAAVIIRNSGRQHARIADLSFHGTRGTQRLLFPSLAGYVLPGQELRWPLPGPAESFAGGHFNARVNGQPDAQDLPSAQAR</sequence>
<dbReference type="SUPFAM" id="SSF49354">
    <property type="entry name" value="PapD-like"/>
    <property type="match status" value="1"/>
</dbReference>
<dbReference type="PANTHER" id="PTHR30251">
    <property type="entry name" value="PILUS ASSEMBLY CHAPERONE"/>
    <property type="match status" value="1"/>
</dbReference>
<comment type="caution">
    <text evidence="3">The sequence shown here is derived from an EMBL/GenBank/DDBJ whole genome shotgun (WGS) entry which is preliminary data.</text>
</comment>
<dbReference type="InterPro" id="IPR008962">
    <property type="entry name" value="PapD-like_sf"/>
</dbReference>
<dbReference type="InterPro" id="IPR016147">
    <property type="entry name" value="Pili_assmbl_chaperone_N"/>
</dbReference>
<feature type="signal peptide" evidence="1">
    <location>
        <begin position="1"/>
        <end position="23"/>
    </location>
</feature>
<keyword evidence="4" id="KW-1185">Reference proteome</keyword>
<evidence type="ECO:0000259" key="2">
    <source>
        <dbReference type="Pfam" id="PF00345"/>
    </source>
</evidence>
<name>A0A4V1N1I2_9GAMM</name>
<dbReference type="Pfam" id="PF00345">
    <property type="entry name" value="PapD_N"/>
    <property type="match status" value="1"/>
</dbReference>
<gene>
    <name evidence="3" type="ORF">EPA99_00740</name>
</gene>
<evidence type="ECO:0000313" key="4">
    <source>
        <dbReference type="Proteomes" id="UP000289784"/>
    </source>
</evidence>
<evidence type="ECO:0000256" key="1">
    <source>
        <dbReference type="SAM" id="SignalP"/>
    </source>
</evidence>
<proteinExistence type="predicted"/>
<dbReference type="InterPro" id="IPR013783">
    <property type="entry name" value="Ig-like_fold"/>
</dbReference>
<feature type="domain" description="Pili assembly chaperone N-terminal" evidence="2">
    <location>
        <begin position="25"/>
        <end position="117"/>
    </location>
</feature>
<reference evidence="3 4" key="1">
    <citation type="submission" date="2019-01" db="EMBL/GenBank/DDBJ databases">
        <title>Pseudoxanthomonas composti sp. nov., isolated from compost.</title>
        <authorList>
            <person name="Yang G."/>
        </authorList>
    </citation>
    <scope>NUCLEOTIDE SEQUENCE [LARGE SCALE GENOMIC DNA]</scope>
    <source>
        <strain evidence="3 4">GSS15</strain>
    </source>
</reference>
<dbReference type="GO" id="GO:0030288">
    <property type="term" value="C:outer membrane-bounded periplasmic space"/>
    <property type="evidence" value="ECO:0007669"/>
    <property type="project" value="InterPro"/>
</dbReference>
<keyword evidence="1" id="KW-0732">Signal</keyword>
<protein>
    <submittedName>
        <fullName evidence="3">Molecular chaperone</fullName>
    </submittedName>
</protein>
<dbReference type="Proteomes" id="UP000289784">
    <property type="component" value="Unassembled WGS sequence"/>
</dbReference>
<accession>A0A4V1N1I2</accession>
<organism evidence="3 4">
    <name type="scientific">Pseudoxanthomonas composti</name>
    <dbReference type="NCBI Taxonomy" id="2137479"/>
    <lineage>
        <taxon>Bacteria</taxon>
        <taxon>Pseudomonadati</taxon>
        <taxon>Pseudomonadota</taxon>
        <taxon>Gammaproteobacteria</taxon>
        <taxon>Lysobacterales</taxon>
        <taxon>Lysobacteraceae</taxon>
        <taxon>Pseudoxanthomonas</taxon>
    </lineage>
</organism>
<dbReference type="GO" id="GO:0071555">
    <property type="term" value="P:cell wall organization"/>
    <property type="evidence" value="ECO:0007669"/>
    <property type="project" value="InterPro"/>
</dbReference>
<dbReference type="EMBL" id="SAWZ01000001">
    <property type="protein sequence ID" value="RXR08388.1"/>
    <property type="molecule type" value="Genomic_DNA"/>
</dbReference>
<dbReference type="InterPro" id="IPR050643">
    <property type="entry name" value="Periplasmic_pilus_chap"/>
</dbReference>
<dbReference type="RefSeq" id="WP_129469281.1">
    <property type="nucleotide sequence ID" value="NZ_SAWZ01000001.1"/>
</dbReference>